<dbReference type="InterPro" id="IPR052018">
    <property type="entry name" value="PHP_domain"/>
</dbReference>
<dbReference type="NCBIfam" id="NF038032">
    <property type="entry name" value="CehA_McbA_metalo"/>
    <property type="match status" value="1"/>
</dbReference>
<accession>A0A6B2JSS0</accession>
<organism evidence="1 2">
    <name type="scientific">Pseudoroseicyclus tamaricis</name>
    <dbReference type="NCBI Taxonomy" id="2705421"/>
    <lineage>
        <taxon>Bacteria</taxon>
        <taxon>Pseudomonadati</taxon>
        <taxon>Pseudomonadota</taxon>
        <taxon>Alphaproteobacteria</taxon>
        <taxon>Rhodobacterales</taxon>
        <taxon>Paracoccaceae</taxon>
        <taxon>Pseudoroseicyclus</taxon>
    </lineage>
</organism>
<comment type="caution">
    <text evidence="1">The sequence shown here is derived from an EMBL/GenBank/DDBJ whole genome shotgun (WGS) entry which is preliminary data.</text>
</comment>
<dbReference type="PANTHER" id="PTHR42924:SF3">
    <property type="entry name" value="POLYMERASE_HISTIDINOL PHOSPHATASE N-TERMINAL DOMAIN-CONTAINING PROTEIN"/>
    <property type="match status" value="1"/>
</dbReference>
<protein>
    <submittedName>
        <fullName evidence="1">CehA/McbA family metallohydrolase</fullName>
    </submittedName>
</protein>
<gene>
    <name evidence="1" type="ORF">GZA08_08850</name>
</gene>
<dbReference type="InterPro" id="IPR016195">
    <property type="entry name" value="Pol/histidinol_Pase-like"/>
</dbReference>
<dbReference type="Proteomes" id="UP000474757">
    <property type="component" value="Unassembled WGS sequence"/>
</dbReference>
<dbReference type="GO" id="GO:0004534">
    <property type="term" value="F:5'-3' RNA exonuclease activity"/>
    <property type="evidence" value="ECO:0007669"/>
    <property type="project" value="TreeGrafter"/>
</dbReference>
<keyword evidence="1" id="KW-0378">Hydrolase</keyword>
<dbReference type="AlphaFoldDB" id="A0A6B2JSS0"/>
<proteinExistence type="predicted"/>
<dbReference type="SUPFAM" id="SSF89550">
    <property type="entry name" value="PHP domain-like"/>
    <property type="match status" value="1"/>
</dbReference>
<dbReference type="GO" id="GO:0035312">
    <property type="term" value="F:5'-3' DNA exonuclease activity"/>
    <property type="evidence" value="ECO:0007669"/>
    <property type="project" value="TreeGrafter"/>
</dbReference>
<dbReference type="EMBL" id="JAAGAB010000002">
    <property type="protein sequence ID" value="NDV01075.1"/>
    <property type="molecule type" value="Genomic_DNA"/>
</dbReference>
<evidence type="ECO:0000313" key="1">
    <source>
        <dbReference type="EMBL" id="NDV01075.1"/>
    </source>
</evidence>
<keyword evidence="2" id="KW-1185">Reference proteome</keyword>
<dbReference type="PANTHER" id="PTHR42924">
    <property type="entry name" value="EXONUCLEASE"/>
    <property type="match status" value="1"/>
</dbReference>
<name>A0A6B2JSS0_9RHOB</name>
<reference evidence="1 2" key="1">
    <citation type="submission" date="2020-02" db="EMBL/GenBank/DDBJ databases">
        <title>Pseudoroseicyclus tamarix, sp. nov., isolated from offshore sediment of a Tamarix chinensis forest.</title>
        <authorList>
            <person name="Gai Y."/>
        </authorList>
    </citation>
    <scope>NUCLEOTIDE SEQUENCE [LARGE SCALE GENOMIC DNA]</scope>
    <source>
        <strain evidence="1 2">CLL3-39</strain>
    </source>
</reference>
<evidence type="ECO:0000313" key="2">
    <source>
        <dbReference type="Proteomes" id="UP000474757"/>
    </source>
</evidence>
<dbReference type="Gene3D" id="3.20.20.140">
    <property type="entry name" value="Metal-dependent hydrolases"/>
    <property type="match status" value="1"/>
</dbReference>
<sequence length="471" mass="51330">MTSAPDLLLTASFSQSDLQEARYRSLAFDVPAGVGRLEIKLTYPKSDDCVIDLGLGDPDLSAFPSAAGLVGWSGGARDEIFVGSDAATPGYRPGMWPGRWSVLLGLYRLPETAIDVTVEVRFDRTPRSVAARPRPPEPRRERAGWYRGDLQAHTFHSDARGAPEHLHATALREGLDFLAVTDHNTVTAQQAYFDAASSPQLIFLPAYEFTTANGHANAYGARAVEDFRTETGEDVLGMVRRIRAEGQLFSINHDKPDHPWLWPLPEEVDLMEVWQAPWLAGNHISLARWQRRLAEGRRIAAIGGSDFHQPGAEPEGNPLTLARPCTFLWCEELSEAGLLAAMKAGRSFVTESPEGPRLVLKAGEAMQGAEVPAGPARFTALATGAAGEKLELWDATGCIASALLETDDAELAFDLAPRRFLRAQIVAEASRAARLAEARAWLAGRNPGHADWQGSFDQPLIRALTSPLWVT</sequence>
<dbReference type="CDD" id="cd07432">
    <property type="entry name" value="PHP_HisPPase"/>
    <property type="match status" value="1"/>
</dbReference>
<dbReference type="RefSeq" id="WP_163892336.1">
    <property type="nucleotide sequence ID" value="NZ_JAAFYS010000002.1"/>
</dbReference>